<feature type="compositionally biased region" description="Polar residues" evidence="1">
    <location>
        <begin position="54"/>
        <end position="66"/>
    </location>
</feature>
<evidence type="ECO:0000313" key="3">
    <source>
        <dbReference type="Proteomes" id="UP000032234"/>
    </source>
</evidence>
<evidence type="ECO:0000313" key="2">
    <source>
        <dbReference type="EMBL" id="AJP00872.1"/>
    </source>
</evidence>
<dbReference type="AlphaFoldDB" id="A0A0C5FM82"/>
<keyword evidence="3" id="KW-1185">Reference proteome</keyword>
<dbReference type="EMBL" id="CP010849">
    <property type="protein sequence ID" value="AJP00872.1"/>
    <property type="molecule type" value="Genomic_DNA"/>
</dbReference>
<feature type="region of interest" description="Disordered" evidence="1">
    <location>
        <begin position="1"/>
        <end position="21"/>
    </location>
</feature>
<feature type="region of interest" description="Disordered" evidence="1">
    <location>
        <begin position="40"/>
        <end position="66"/>
    </location>
</feature>
<dbReference type="KEGG" id="scw:TU94_04675"/>
<gene>
    <name evidence="2" type="ORF">TU94_04675</name>
</gene>
<dbReference type="PATRIC" id="fig|477245.3.peg.1032"/>
<evidence type="ECO:0000256" key="1">
    <source>
        <dbReference type="SAM" id="MobiDB-lite"/>
    </source>
</evidence>
<reference evidence="2 3" key="1">
    <citation type="submission" date="2015-02" db="EMBL/GenBank/DDBJ databases">
        <title>Genome sequence of thermotolerant Streptomyces cyaneogriseus subsp. Noncyanogenus NMWT1, the producer of nematocidal antibiotics nemadectin.</title>
        <authorList>
            <person name="Wang H."/>
            <person name="Li C."/>
            <person name="Xiang W."/>
            <person name="Wang X."/>
        </authorList>
    </citation>
    <scope>NUCLEOTIDE SEQUENCE [LARGE SCALE GENOMIC DNA]</scope>
    <source>
        <strain evidence="2 3">NMWT 1</strain>
    </source>
</reference>
<dbReference type="RefSeq" id="WP_044379535.1">
    <property type="nucleotide sequence ID" value="NZ_CP010849.1"/>
</dbReference>
<sequence length="66" mass="6685">MTDRTGPAGAPPHSSRHRRRSAALATVLTTLVLGLAGQFAGQPAAAEPHVGSPLTDTRTTGDTPPS</sequence>
<dbReference type="HOGENOM" id="CLU_2829224_0_0_11"/>
<name>A0A0C5FM82_9ACTN</name>
<protein>
    <submittedName>
        <fullName evidence="2">Uncharacterized protein</fullName>
    </submittedName>
</protein>
<organism evidence="2 3">
    <name type="scientific">Streptomyces cyaneogriseus subsp. noncyanogenus</name>
    <dbReference type="NCBI Taxonomy" id="477245"/>
    <lineage>
        <taxon>Bacteria</taxon>
        <taxon>Bacillati</taxon>
        <taxon>Actinomycetota</taxon>
        <taxon>Actinomycetes</taxon>
        <taxon>Kitasatosporales</taxon>
        <taxon>Streptomycetaceae</taxon>
        <taxon>Streptomyces</taxon>
    </lineage>
</organism>
<proteinExistence type="predicted"/>
<dbReference type="STRING" id="477245.TU94_04675"/>
<dbReference type="Proteomes" id="UP000032234">
    <property type="component" value="Chromosome"/>
</dbReference>
<accession>A0A0C5FM82</accession>